<evidence type="ECO:0000256" key="9">
    <source>
        <dbReference type="ARBA" id="ARBA00049558"/>
    </source>
</evidence>
<gene>
    <name evidence="11" type="ORF">S06H3_28931</name>
</gene>
<dbReference type="GO" id="GO:0008270">
    <property type="term" value="F:zinc ion binding"/>
    <property type="evidence" value="ECO:0007669"/>
    <property type="project" value="InterPro"/>
</dbReference>
<dbReference type="FunFam" id="3.40.140.10:FF:000008">
    <property type="entry name" value="Cytidine deaminase"/>
    <property type="match status" value="1"/>
</dbReference>
<dbReference type="NCBIfam" id="TIGR01354">
    <property type="entry name" value="cyt_deam_tetra"/>
    <property type="match status" value="1"/>
</dbReference>
<comment type="cofactor">
    <cofactor evidence="1">
        <name>Zn(2+)</name>
        <dbReference type="ChEBI" id="CHEBI:29105"/>
    </cofactor>
</comment>
<proteinExistence type="inferred from homology"/>
<dbReference type="PANTHER" id="PTHR11644">
    <property type="entry name" value="CYTIDINE DEAMINASE"/>
    <property type="match status" value="1"/>
</dbReference>
<evidence type="ECO:0000256" key="6">
    <source>
        <dbReference type="ARBA" id="ARBA00022801"/>
    </source>
</evidence>
<evidence type="ECO:0000256" key="3">
    <source>
        <dbReference type="ARBA" id="ARBA00006576"/>
    </source>
</evidence>
<protein>
    <recommendedName>
        <fullName evidence="4">cytidine deaminase</fullName>
        <ecNumber evidence="4">3.5.4.5</ecNumber>
    </recommendedName>
    <alternativeName>
        <fullName evidence="8">Cytidine aminohydrolase</fullName>
    </alternativeName>
</protein>
<keyword evidence="6" id="KW-0378">Hydrolase</keyword>
<dbReference type="AlphaFoldDB" id="X1NYC8"/>
<name>X1NYC8_9ZZZZ</name>
<dbReference type="Gene3D" id="3.40.140.10">
    <property type="entry name" value="Cytidine Deaminase, domain 2"/>
    <property type="match status" value="1"/>
</dbReference>
<evidence type="ECO:0000256" key="1">
    <source>
        <dbReference type="ARBA" id="ARBA00001947"/>
    </source>
</evidence>
<dbReference type="PROSITE" id="PS51747">
    <property type="entry name" value="CYT_DCMP_DEAMINASES_2"/>
    <property type="match status" value="1"/>
</dbReference>
<dbReference type="GO" id="GO:0042802">
    <property type="term" value="F:identical protein binding"/>
    <property type="evidence" value="ECO:0007669"/>
    <property type="project" value="UniProtKB-ARBA"/>
</dbReference>
<dbReference type="InterPro" id="IPR006262">
    <property type="entry name" value="Cyt_deam_tetra"/>
</dbReference>
<keyword evidence="7" id="KW-0862">Zinc</keyword>
<feature type="domain" description="CMP/dCMP-type deaminase" evidence="10">
    <location>
        <begin position="13"/>
        <end position="139"/>
    </location>
</feature>
<dbReference type="Pfam" id="PF00383">
    <property type="entry name" value="dCMP_cyt_deam_1"/>
    <property type="match status" value="1"/>
</dbReference>
<dbReference type="EC" id="3.5.4.5" evidence="4"/>
<comment type="catalytic activity">
    <reaction evidence="9">
        <text>cytidine + H2O + H(+) = uridine + NH4(+)</text>
        <dbReference type="Rhea" id="RHEA:16069"/>
        <dbReference type="ChEBI" id="CHEBI:15377"/>
        <dbReference type="ChEBI" id="CHEBI:15378"/>
        <dbReference type="ChEBI" id="CHEBI:16704"/>
        <dbReference type="ChEBI" id="CHEBI:17562"/>
        <dbReference type="ChEBI" id="CHEBI:28938"/>
        <dbReference type="EC" id="3.5.4.5"/>
    </reaction>
</comment>
<dbReference type="SUPFAM" id="SSF53927">
    <property type="entry name" value="Cytidine deaminase-like"/>
    <property type="match status" value="1"/>
</dbReference>
<evidence type="ECO:0000259" key="10">
    <source>
        <dbReference type="PROSITE" id="PS51747"/>
    </source>
</evidence>
<dbReference type="GO" id="GO:0005829">
    <property type="term" value="C:cytosol"/>
    <property type="evidence" value="ECO:0007669"/>
    <property type="project" value="TreeGrafter"/>
</dbReference>
<dbReference type="CDD" id="cd01283">
    <property type="entry name" value="cytidine_deaminase"/>
    <property type="match status" value="1"/>
</dbReference>
<evidence type="ECO:0000256" key="7">
    <source>
        <dbReference type="ARBA" id="ARBA00022833"/>
    </source>
</evidence>
<organism evidence="11">
    <name type="scientific">marine sediment metagenome</name>
    <dbReference type="NCBI Taxonomy" id="412755"/>
    <lineage>
        <taxon>unclassified sequences</taxon>
        <taxon>metagenomes</taxon>
        <taxon>ecological metagenomes</taxon>
    </lineage>
</organism>
<evidence type="ECO:0000313" key="11">
    <source>
        <dbReference type="EMBL" id="GAI31795.1"/>
    </source>
</evidence>
<evidence type="ECO:0000256" key="4">
    <source>
        <dbReference type="ARBA" id="ARBA00012783"/>
    </source>
</evidence>
<keyword evidence="5" id="KW-0479">Metal-binding</keyword>
<sequence>MSVKKEGEDTVKEEYKKLIKEAEKARKRAYTPYSKFKVGAAVLCADGKIFTGCNIENASFGLAVCAERVAIFKAISEGSTKFEVIAVIGDTDKPCFPCGACRQVISEFGEDIPLIMANLKGDVKIKKIKELLPLAMAVILP</sequence>
<dbReference type="NCBIfam" id="NF004064">
    <property type="entry name" value="PRK05578.1"/>
    <property type="match status" value="1"/>
</dbReference>
<evidence type="ECO:0000256" key="8">
    <source>
        <dbReference type="ARBA" id="ARBA00032005"/>
    </source>
</evidence>
<dbReference type="PANTHER" id="PTHR11644:SF2">
    <property type="entry name" value="CYTIDINE DEAMINASE"/>
    <property type="match status" value="1"/>
</dbReference>
<comment type="caution">
    <text evidence="11">The sequence shown here is derived from an EMBL/GenBank/DDBJ whole genome shotgun (WGS) entry which is preliminary data.</text>
</comment>
<dbReference type="EMBL" id="BARV01016921">
    <property type="protein sequence ID" value="GAI31795.1"/>
    <property type="molecule type" value="Genomic_DNA"/>
</dbReference>
<dbReference type="InterPro" id="IPR016192">
    <property type="entry name" value="APOBEC/CMP_deaminase_Zn-bd"/>
</dbReference>
<dbReference type="GO" id="GO:0072527">
    <property type="term" value="P:pyrimidine-containing compound metabolic process"/>
    <property type="evidence" value="ECO:0007669"/>
    <property type="project" value="UniProtKB-ARBA"/>
</dbReference>
<reference evidence="11" key="1">
    <citation type="journal article" date="2014" name="Front. Microbiol.">
        <title>High frequency of phylogenetically diverse reductive dehalogenase-homologous genes in deep subseafloor sedimentary metagenomes.</title>
        <authorList>
            <person name="Kawai M."/>
            <person name="Futagami T."/>
            <person name="Toyoda A."/>
            <person name="Takaki Y."/>
            <person name="Nishi S."/>
            <person name="Hori S."/>
            <person name="Arai W."/>
            <person name="Tsubouchi T."/>
            <person name="Morono Y."/>
            <person name="Uchiyama I."/>
            <person name="Ito T."/>
            <person name="Fujiyama A."/>
            <person name="Inagaki F."/>
            <person name="Takami H."/>
        </authorList>
    </citation>
    <scope>NUCLEOTIDE SEQUENCE</scope>
    <source>
        <strain evidence="11">Expedition CK06-06</strain>
    </source>
</reference>
<dbReference type="PROSITE" id="PS00903">
    <property type="entry name" value="CYT_DCMP_DEAMINASES_1"/>
    <property type="match status" value="1"/>
</dbReference>
<comment type="function">
    <text evidence="2">This enzyme scavenges exogenous and endogenous cytidine and 2'-deoxycytidine for UMP synthesis.</text>
</comment>
<evidence type="ECO:0000256" key="5">
    <source>
        <dbReference type="ARBA" id="ARBA00022723"/>
    </source>
</evidence>
<dbReference type="GO" id="GO:0055086">
    <property type="term" value="P:nucleobase-containing small molecule metabolic process"/>
    <property type="evidence" value="ECO:0007669"/>
    <property type="project" value="UniProtKB-ARBA"/>
</dbReference>
<dbReference type="InterPro" id="IPR002125">
    <property type="entry name" value="CMP_dCMP_dom"/>
</dbReference>
<comment type="similarity">
    <text evidence="3">Belongs to the cytidine and deoxycytidylate deaminase family.</text>
</comment>
<accession>X1NYC8</accession>
<dbReference type="InterPro" id="IPR016193">
    <property type="entry name" value="Cytidine_deaminase-like"/>
</dbReference>
<dbReference type="GO" id="GO:0004126">
    <property type="term" value="F:cytidine deaminase activity"/>
    <property type="evidence" value="ECO:0007669"/>
    <property type="project" value="UniProtKB-EC"/>
</dbReference>
<dbReference type="InterPro" id="IPR050202">
    <property type="entry name" value="Cyt/Deoxycyt_deaminase"/>
</dbReference>
<evidence type="ECO:0000256" key="2">
    <source>
        <dbReference type="ARBA" id="ARBA00003949"/>
    </source>
</evidence>